<evidence type="ECO:0000256" key="1">
    <source>
        <dbReference type="SAM" id="Coils"/>
    </source>
</evidence>
<dbReference type="CDD" id="cd00882">
    <property type="entry name" value="Ras_like_GTPase"/>
    <property type="match status" value="1"/>
</dbReference>
<reference evidence="3 4" key="1">
    <citation type="submission" date="2016-03" db="EMBL/GenBank/DDBJ databases">
        <title>Whole genome sequencing of Grifola frondosa 9006-11.</title>
        <authorList>
            <person name="Min B."/>
            <person name="Park H."/>
            <person name="Kim J.-G."/>
            <person name="Cho H."/>
            <person name="Oh Y.-L."/>
            <person name="Kong W.-S."/>
            <person name="Choi I.-G."/>
        </authorList>
    </citation>
    <scope>NUCLEOTIDE SEQUENCE [LARGE SCALE GENOMIC DNA]</scope>
    <source>
        <strain evidence="3 4">9006-11</strain>
    </source>
</reference>
<keyword evidence="1" id="KW-0175">Coiled coil</keyword>
<comment type="caution">
    <text evidence="3">The sequence shown here is derived from an EMBL/GenBank/DDBJ whole genome shotgun (WGS) entry which is preliminary data.</text>
</comment>
<dbReference type="STRING" id="5627.A0A1C7LN79"/>
<dbReference type="InterPro" id="IPR027417">
    <property type="entry name" value="P-loop_NTPase"/>
</dbReference>
<dbReference type="InterPro" id="IPR006073">
    <property type="entry name" value="GTP-bd"/>
</dbReference>
<keyword evidence="4" id="KW-1185">Reference proteome</keyword>
<dbReference type="EMBL" id="LUGG01000032">
    <property type="protein sequence ID" value="OBZ66201.1"/>
    <property type="molecule type" value="Genomic_DNA"/>
</dbReference>
<dbReference type="OMA" id="KGCHAMI"/>
<feature type="domain" description="G" evidence="2">
    <location>
        <begin position="17"/>
        <end position="79"/>
    </location>
</feature>
<evidence type="ECO:0000313" key="3">
    <source>
        <dbReference type="EMBL" id="OBZ66201.1"/>
    </source>
</evidence>
<dbReference type="Proteomes" id="UP000092993">
    <property type="component" value="Unassembled WGS sequence"/>
</dbReference>
<accession>A0A1C7LN79</accession>
<proteinExistence type="predicted"/>
<feature type="coiled-coil region" evidence="1">
    <location>
        <begin position="226"/>
        <end position="286"/>
    </location>
</feature>
<organism evidence="3 4">
    <name type="scientific">Grifola frondosa</name>
    <name type="common">Maitake</name>
    <name type="synonym">Polyporus frondosus</name>
    <dbReference type="NCBI Taxonomy" id="5627"/>
    <lineage>
        <taxon>Eukaryota</taxon>
        <taxon>Fungi</taxon>
        <taxon>Dikarya</taxon>
        <taxon>Basidiomycota</taxon>
        <taxon>Agaricomycotina</taxon>
        <taxon>Agaricomycetes</taxon>
        <taxon>Polyporales</taxon>
        <taxon>Grifolaceae</taxon>
        <taxon>Grifola</taxon>
    </lineage>
</organism>
<sequence length="313" mass="34753">MAKNLKKESKFAPKPVTIAVMGPTGAGKTTFINVASGSDFRVGVGLESCTDAMQFSQPFQLDNYSITLIDTPGFDDTSKTDAEVLNMVTEFFSSQYEKGQLLNGIIYMHRISDNRMGGTAVRNFRFFKQLCGDDFLPSSAIVTNMWGEIAPEVGVVREQELFGKDIFFKSAIDAGASPFRHANTAESAHVILRHLAGSAPKVMLIQKELVDEKKPIYATAAGAALLGEIAEREKKHQERLEELRKEMDEAVKAQDEEDMRELEEARAALAAEQAKLQMQKRLLEEASRPSAPRPQSFFMVLLLKLTPCVRRSL</sequence>
<dbReference type="SUPFAM" id="SSF52540">
    <property type="entry name" value="P-loop containing nucleoside triphosphate hydrolases"/>
    <property type="match status" value="1"/>
</dbReference>
<name>A0A1C7LN79_GRIFR</name>
<dbReference type="GO" id="GO:0005525">
    <property type="term" value="F:GTP binding"/>
    <property type="evidence" value="ECO:0007669"/>
    <property type="project" value="InterPro"/>
</dbReference>
<gene>
    <name evidence="3" type="primary">gtpA_0</name>
    <name evidence="3" type="ORF">A0H81_13743</name>
</gene>
<dbReference type="AlphaFoldDB" id="A0A1C7LN79"/>
<protein>
    <submittedName>
        <fullName evidence="3">GTP-binding protein A</fullName>
    </submittedName>
</protein>
<dbReference type="Gene3D" id="3.40.50.300">
    <property type="entry name" value="P-loop containing nucleotide triphosphate hydrolases"/>
    <property type="match status" value="1"/>
</dbReference>
<dbReference type="OrthoDB" id="8954335at2759"/>
<dbReference type="Pfam" id="PF01926">
    <property type="entry name" value="MMR_HSR1"/>
    <property type="match status" value="1"/>
</dbReference>
<evidence type="ECO:0000259" key="2">
    <source>
        <dbReference type="Pfam" id="PF01926"/>
    </source>
</evidence>
<evidence type="ECO:0000313" key="4">
    <source>
        <dbReference type="Proteomes" id="UP000092993"/>
    </source>
</evidence>